<dbReference type="PROSITE" id="PS50928">
    <property type="entry name" value="ABC_TM1"/>
    <property type="match status" value="1"/>
</dbReference>
<keyword evidence="4 7" id="KW-0812">Transmembrane</keyword>
<evidence type="ECO:0000256" key="5">
    <source>
        <dbReference type="ARBA" id="ARBA00022989"/>
    </source>
</evidence>
<dbReference type="GO" id="GO:0055085">
    <property type="term" value="P:transmembrane transport"/>
    <property type="evidence" value="ECO:0007669"/>
    <property type="project" value="InterPro"/>
</dbReference>
<evidence type="ECO:0000313" key="9">
    <source>
        <dbReference type="EMBL" id="QNO16705.1"/>
    </source>
</evidence>
<keyword evidence="6 7" id="KW-0472">Membrane</keyword>
<dbReference type="InterPro" id="IPR050366">
    <property type="entry name" value="BP-dependent_transpt_permease"/>
</dbReference>
<dbReference type="CDD" id="cd06261">
    <property type="entry name" value="TM_PBP2"/>
    <property type="match status" value="1"/>
</dbReference>
<name>A0A7G9WDE3_ALKCA</name>
<keyword evidence="10" id="KW-1185">Reference proteome</keyword>
<keyword evidence="5 7" id="KW-1133">Transmembrane helix</keyword>
<feature type="transmembrane region" description="Helical" evidence="7">
    <location>
        <begin position="78"/>
        <end position="102"/>
    </location>
</feature>
<keyword evidence="3" id="KW-1003">Cell membrane</keyword>
<feature type="transmembrane region" description="Helical" evidence="7">
    <location>
        <begin position="138"/>
        <end position="157"/>
    </location>
</feature>
<proteinExistence type="inferred from homology"/>
<dbReference type="InterPro" id="IPR035906">
    <property type="entry name" value="MetI-like_sf"/>
</dbReference>
<dbReference type="SUPFAM" id="SSF161098">
    <property type="entry name" value="MetI-like"/>
    <property type="match status" value="1"/>
</dbReference>
<dbReference type="EMBL" id="CP058559">
    <property type="protein sequence ID" value="QNO16705.1"/>
    <property type="molecule type" value="Genomic_DNA"/>
</dbReference>
<dbReference type="InterPro" id="IPR025966">
    <property type="entry name" value="OppC_N"/>
</dbReference>
<feature type="transmembrane region" description="Helical" evidence="7">
    <location>
        <begin position="109"/>
        <end position="132"/>
    </location>
</feature>
<comment type="similarity">
    <text evidence="7">Belongs to the binding-protein-dependent transport system permease family.</text>
</comment>
<evidence type="ECO:0000256" key="2">
    <source>
        <dbReference type="ARBA" id="ARBA00022448"/>
    </source>
</evidence>
<reference evidence="9 10" key="1">
    <citation type="submission" date="2020-07" db="EMBL/GenBank/DDBJ databases">
        <title>Alkalicella. sp. LB2 genome.</title>
        <authorList>
            <person name="Postec A."/>
            <person name="Quemeneur M."/>
        </authorList>
    </citation>
    <scope>NUCLEOTIDE SEQUENCE [LARGE SCALE GENOMIC DNA]</scope>
    <source>
        <strain evidence="9 10">LB2</strain>
    </source>
</reference>
<dbReference type="InterPro" id="IPR000515">
    <property type="entry name" value="MetI-like"/>
</dbReference>
<dbReference type="Pfam" id="PF12911">
    <property type="entry name" value="OppC_N"/>
    <property type="match status" value="1"/>
</dbReference>
<comment type="subcellular location">
    <subcellularLocation>
        <location evidence="1 7">Cell membrane</location>
        <topology evidence="1 7">Multi-pass membrane protein</topology>
    </subcellularLocation>
</comment>
<evidence type="ECO:0000256" key="7">
    <source>
        <dbReference type="RuleBase" id="RU363032"/>
    </source>
</evidence>
<feature type="domain" description="ABC transmembrane type-1" evidence="8">
    <location>
        <begin position="74"/>
        <end position="264"/>
    </location>
</feature>
<dbReference type="Gene3D" id="1.10.3720.10">
    <property type="entry name" value="MetI-like"/>
    <property type="match status" value="1"/>
</dbReference>
<evidence type="ECO:0000256" key="1">
    <source>
        <dbReference type="ARBA" id="ARBA00004651"/>
    </source>
</evidence>
<feature type="transmembrane region" description="Helical" evidence="7">
    <location>
        <begin position="196"/>
        <end position="221"/>
    </location>
</feature>
<protein>
    <submittedName>
        <fullName evidence="9">ABC transporter permease</fullName>
    </submittedName>
</protein>
<dbReference type="PANTHER" id="PTHR43386:SF1">
    <property type="entry name" value="D,D-DIPEPTIDE TRANSPORT SYSTEM PERMEASE PROTEIN DDPC-RELATED"/>
    <property type="match status" value="1"/>
</dbReference>
<feature type="transmembrane region" description="Helical" evidence="7">
    <location>
        <begin position="241"/>
        <end position="263"/>
    </location>
</feature>
<accession>A0A7G9WDE3</accession>
<dbReference type="AlphaFoldDB" id="A0A7G9WDE3"/>
<dbReference type="KEGG" id="acae:HYG86_13350"/>
<keyword evidence="2 7" id="KW-0813">Transport</keyword>
<dbReference type="GO" id="GO:0005886">
    <property type="term" value="C:plasma membrane"/>
    <property type="evidence" value="ECO:0007669"/>
    <property type="project" value="UniProtKB-SubCell"/>
</dbReference>
<dbReference type="Pfam" id="PF00528">
    <property type="entry name" value="BPD_transp_1"/>
    <property type="match status" value="1"/>
</dbReference>
<sequence>MFRTFVRRFKRSKTAVLGLILLSIMFSSAILAPLYPHKYTETNLNNNLAAPSISHPMGTDRLGRDIFARVLHGGRVSLAVGFIAVGISATIGILIGSTAGYFGGMVDNILMRFTEVVMVFPQLFLILTVLAVVKGGGIMLVMAIIGLTGWTGICRLTRGEFLSLRERDYTYAARSLGANDLRIIFKHILPNAMAPLIVSITLGVGGAILTETTLSFLGIGVRPPDPSWGNVLSDGRQYLTRAPWMSTYPGIFIFVTILGYNFLGDGLRDALDPRLKQ</sequence>
<evidence type="ECO:0000256" key="6">
    <source>
        <dbReference type="ARBA" id="ARBA00023136"/>
    </source>
</evidence>
<dbReference type="PANTHER" id="PTHR43386">
    <property type="entry name" value="OLIGOPEPTIDE TRANSPORT SYSTEM PERMEASE PROTEIN APPC"/>
    <property type="match status" value="1"/>
</dbReference>
<dbReference type="Proteomes" id="UP000516160">
    <property type="component" value="Chromosome"/>
</dbReference>
<evidence type="ECO:0000259" key="8">
    <source>
        <dbReference type="PROSITE" id="PS50928"/>
    </source>
</evidence>
<evidence type="ECO:0000256" key="3">
    <source>
        <dbReference type="ARBA" id="ARBA00022475"/>
    </source>
</evidence>
<evidence type="ECO:0000256" key="4">
    <source>
        <dbReference type="ARBA" id="ARBA00022692"/>
    </source>
</evidence>
<organism evidence="9 10">
    <name type="scientific">Alkalicella caledoniensis</name>
    <dbReference type="NCBI Taxonomy" id="2731377"/>
    <lineage>
        <taxon>Bacteria</taxon>
        <taxon>Bacillati</taxon>
        <taxon>Bacillota</taxon>
        <taxon>Clostridia</taxon>
        <taxon>Eubacteriales</taxon>
        <taxon>Proteinivoracaceae</taxon>
        <taxon>Alkalicella</taxon>
    </lineage>
</organism>
<evidence type="ECO:0000313" key="10">
    <source>
        <dbReference type="Proteomes" id="UP000516160"/>
    </source>
</evidence>
<gene>
    <name evidence="9" type="ORF">HYG86_13350</name>
</gene>